<protein>
    <submittedName>
        <fullName evidence="1">Uncharacterized protein</fullName>
    </submittedName>
</protein>
<sequence length="77" mass="8625">MATRTALTILFLALLFNSDSGKAEFEMESPGNTKLSDEAQELRVLSLRDSQELTVGQGKQCHIRYFGCGKRDTQKQD</sequence>
<name>A0A7R8WEP0_9CRUS</name>
<reference evidence="1" key="1">
    <citation type="submission" date="2020-11" db="EMBL/GenBank/DDBJ databases">
        <authorList>
            <person name="Tran Van P."/>
        </authorList>
    </citation>
    <scope>NUCLEOTIDE SEQUENCE</scope>
</reference>
<dbReference type="AlphaFoldDB" id="A0A7R8WEP0"/>
<gene>
    <name evidence="1" type="ORF">CTOB1V02_LOCUS8151</name>
</gene>
<accession>A0A7R8WEP0</accession>
<dbReference type="EMBL" id="OB662587">
    <property type="protein sequence ID" value="CAD7230290.1"/>
    <property type="molecule type" value="Genomic_DNA"/>
</dbReference>
<organism evidence="1">
    <name type="scientific">Cyprideis torosa</name>
    <dbReference type="NCBI Taxonomy" id="163714"/>
    <lineage>
        <taxon>Eukaryota</taxon>
        <taxon>Metazoa</taxon>
        <taxon>Ecdysozoa</taxon>
        <taxon>Arthropoda</taxon>
        <taxon>Crustacea</taxon>
        <taxon>Oligostraca</taxon>
        <taxon>Ostracoda</taxon>
        <taxon>Podocopa</taxon>
        <taxon>Podocopida</taxon>
        <taxon>Cytherocopina</taxon>
        <taxon>Cytheroidea</taxon>
        <taxon>Cytherideidae</taxon>
        <taxon>Cyprideis</taxon>
    </lineage>
</organism>
<proteinExistence type="predicted"/>
<evidence type="ECO:0000313" key="1">
    <source>
        <dbReference type="EMBL" id="CAD7230290.1"/>
    </source>
</evidence>